<name>A0A512C247_9HYPH</name>
<sequence>MKLHITRPQWRKVSVCQFDLFTPAYDIEICANGRVHLFLTPVDHSDAVSLTMATVAHPVRVPLKSAGLDFHALSDALSAEPEVIVLYSQTTRSEPELWDWREIARWCRDNDNRRLRPREREFVADIARHHTKPTKRQANWLRAIYTKLRDGGAR</sequence>
<gene>
    <name evidence="1" type="ORF">MAE02_59860</name>
</gene>
<dbReference type="EMBL" id="BJYU01000177">
    <property type="protein sequence ID" value="GEO18290.1"/>
    <property type="molecule type" value="Genomic_DNA"/>
</dbReference>
<proteinExistence type="predicted"/>
<keyword evidence="2" id="KW-1185">Reference proteome</keyword>
<dbReference type="RefSeq" id="WP_114184800.1">
    <property type="nucleotide sequence ID" value="NZ_BJYU01000177.1"/>
</dbReference>
<dbReference type="Proteomes" id="UP000321085">
    <property type="component" value="Unassembled WGS sequence"/>
</dbReference>
<comment type="caution">
    <text evidence="1">The sequence shown here is derived from an EMBL/GenBank/DDBJ whole genome shotgun (WGS) entry which is preliminary data.</text>
</comment>
<evidence type="ECO:0000313" key="1">
    <source>
        <dbReference type="EMBL" id="GEO18290.1"/>
    </source>
</evidence>
<protein>
    <submittedName>
        <fullName evidence="1">Uncharacterized protein</fullName>
    </submittedName>
</protein>
<dbReference type="AlphaFoldDB" id="A0A512C247"/>
<evidence type="ECO:0000313" key="2">
    <source>
        <dbReference type="Proteomes" id="UP000321085"/>
    </source>
</evidence>
<reference evidence="1 2" key="1">
    <citation type="submission" date="2019-07" db="EMBL/GenBank/DDBJ databases">
        <title>Whole genome shotgun sequence of Microvirga aerophila NBRC 106136.</title>
        <authorList>
            <person name="Hosoyama A."/>
            <person name="Uohara A."/>
            <person name="Ohji S."/>
            <person name="Ichikawa N."/>
        </authorList>
    </citation>
    <scope>NUCLEOTIDE SEQUENCE [LARGE SCALE GENOMIC DNA]</scope>
    <source>
        <strain evidence="1 2">NBRC 106136</strain>
    </source>
</reference>
<organism evidence="1 2">
    <name type="scientific">Microvirga aerophila</name>
    <dbReference type="NCBI Taxonomy" id="670291"/>
    <lineage>
        <taxon>Bacteria</taxon>
        <taxon>Pseudomonadati</taxon>
        <taxon>Pseudomonadota</taxon>
        <taxon>Alphaproteobacteria</taxon>
        <taxon>Hyphomicrobiales</taxon>
        <taxon>Methylobacteriaceae</taxon>
        <taxon>Microvirga</taxon>
    </lineage>
</organism>
<accession>A0A512C247</accession>
<dbReference type="OrthoDB" id="7998115at2"/>